<evidence type="ECO:0000313" key="1">
    <source>
        <dbReference type="EMBL" id="GBP10596.1"/>
    </source>
</evidence>
<dbReference type="Proteomes" id="UP000299102">
    <property type="component" value="Unassembled WGS sequence"/>
</dbReference>
<comment type="caution">
    <text evidence="1">The sequence shown here is derived from an EMBL/GenBank/DDBJ whole genome shotgun (WGS) entry which is preliminary data.</text>
</comment>
<protein>
    <recommendedName>
        <fullName evidence="3">Reverse transcriptase domain-containing protein</fullName>
    </recommendedName>
</protein>
<reference evidence="1 2" key="1">
    <citation type="journal article" date="2019" name="Commun. Biol.">
        <title>The bagworm genome reveals a unique fibroin gene that provides high tensile strength.</title>
        <authorList>
            <person name="Kono N."/>
            <person name="Nakamura H."/>
            <person name="Ohtoshi R."/>
            <person name="Tomita M."/>
            <person name="Numata K."/>
            <person name="Arakawa K."/>
        </authorList>
    </citation>
    <scope>NUCLEOTIDE SEQUENCE [LARGE SCALE GENOMIC DNA]</scope>
</reference>
<evidence type="ECO:0000313" key="2">
    <source>
        <dbReference type="Proteomes" id="UP000299102"/>
    </source>
</evidence>
<organism evidence="1 2">
    <name type="scientific">Eumeta variegata</name>
    <name type="common">Bagworm moth</name>
    <name type="synonym">Eumeta japonica</name>
    <dbReference type="NCBI Taxonomy" id="151549"/>
    <lineage>
        <taxon>Eukaryota</taxon>
        <taxon>Metazoa</taxon>
        <taxon>Ecdysozoa</taxon>
        <taxon>Arthropoda</taxon>
        <taxon>Hexapoda</taxon>
        <taxon>Insecta</taxon>
        <taxon>Pterygota</taxon>
        <taxon>Neoptera</taxon>
        <taxon>Endopterygota</taxon>
        <taxon>Lepidoptera</taxon>
        <taxon>Glossata</taxon>
        <taxon>Ditrysia</taxon>
        <taxon>Tineoidea</taxon>
        <taxon>Psychidae</taxon>
        <taxon>Oiketicinae</taxon>
        <taxon>Eumeta</taxon>
    </lineage>
</organism>
<evidence type="ECO:0008006" key="3">
    <source>
        <dbReference type="Google" id="ProtNLM"/>
    </source>
</evidence>
<keyword evidence="2" id="KW-1185">Reference proteome</keyword>
<dbReference type="OrthoDB" id="426210at2759"/>
<proteinExistence type="predicted"/>
<name>A0A4C1T8Y0_EUMVA</name>
<sequence>MSHTKFDFPFVESGQIALKGSYKSPNFKVVNAGRTAAAGPARVTSTVAAARPASRPPLEHFVDVIMKSFCRFINRRKGHVSMPNTMTYGDRTPHDDHHVCELFPDSIFNKDTVNGLDSYLDGNTVSGDVLVNIVVSRDEDLKKIKQLVKNKGPGLSAPILVISGVPQGSHLDLLLFILINDLVAHLSCMSLLYADDLKIFAPIRNVNDCAALIWTCYML</sequence>
<dbReference type="EMBL" id="BGZK01000041">
    <property type="protein sequence ID" value="GBP10596.1"/>
    <property type="molecule type" value="Genomic_DNA"/>
</dbReference>
<dbReference type="AlphaFoldDB" id="A0A4C1T8Y0"/>
<gene>
    <name evidence="1" type="ORF">EVAR_76422_1</name>
</gene>
<accession>A0A4C1T8Y0</accession>